<comment type="catalytic activity">
    <reaction evidence="5 6">
        <text>5-amino-1-(5-phospho-beta-D-ribosyl)imidazole + hydrogencarbonate + ATP = 5-carboxyamino-1-(5-phospho-D-ribosyl)imidazole + ADP + phosphate + 2 H(+)</text>
        <dbReference type="Rhea" id="RHEA:19317"/>
        <dbReference type="ChEBI" id="CHEBI:15378"/>
        <dbReference type="ChEBI" id="CHEBI:17544"/>
        <dbReference type="ChEBI" id="CHEBI:30616"/>
        <dbReference type="ChEBI" id="CHEBI:43474"/>
        <dbReference type="ChEBI" id="CHEBI:58730"/>
        <dbReference type="ChEBI" id="CHEBI:137981"/>
        <dbReference type="ChEBI" id="CHEBI:456216"/>
        <dbReference type="EC" id="6.3.4.18"/>
    </reaction>
</comment>
<dbReference type="SUPFAM" id="SSF51246">
    <property type="entry name" value="Rudiment single hybrid motif"/>
    <property type="match status" value="1"/>
</dbReference>
<dbReference type="InterPro" id="IPR013815">
    <property type="entry name" value="ATP_grasp_subdomain_1"/>
</dbReference>
<dbReference type="EC" id="6.3.4.18" evidence="5 6"/>
<evidence type="ECO:0000313" key="9">
    <source>
        <dbReference type="Proteomes" id="UP001257060"/>
    </source>
</evidence>
<comment type="pathway">
    <text evidence="5 6">Purine metabolism; IMP biosynthesis via de novo pathway; 5-amino-1-(5-phospho-D-ribosyl)imidazole-4-carboxylate from 5-amino-1-(5-phospho-D-ribosyl)imidazole (N5-CAIR route): step 1/2.</text>
</comment>
<dbReference type="Gene3D" id="3.30.470.20">
    <property type="entry name" value="ATP-grasp fold, B domain"/>
    <property type="match status" value="1"/>
</dbReference>
<dbReference type="PANTHER" id="PTHR11609">
    <property type="entry name" value="PURINE BIOSYNTHESIS PROTEIN 6/7, PUR6/7"/>
    <property type="match status" value="1"/>
</dbReference>
<dbReference type="EMBL" id="JAMQOP010000001">
    <property type="protein sequence ID" value="MDS0298415.1"/>
    <property type="molecule type" value="Genomic_DNA"/>
</dbReference>
<evidence type="ECO:0000256" key="4">
    <source>
        <dbReference type="ARBA" id="ARBA00022842"/>
    </source>
</evidence>
<keyword evidence="1 5" id="KW-0547">Nucleotide-binding</keyword>
<feature type="binding site" evidence="5">
    <location>
        <begin position="265"/>
        <end position="266"/>
    </location>
    <ligand>
        <name>ATP</name>
        <dbReference type="ChEBI" id="CHEBI:30616"/>
    </ligand>
</feature>
<dbReference type="Gene3D" id="3.40.50.20">
    <property type="match status" value="1"/>
</dbReference>
<dbReference type="NCBIfam" id="NF004679">
    <property type="entry name" value="PRK06019.1-5"/>
    <property type="match status" value="1"/>
</dbReference>
<accession>A0ABU2GC73</accession>
<evidence type="ECO:0000256" key="2">
    <source>
        <dbReference type="ARBA" id="ARBA00022755"/>
    </source>
</evidence>
<comment type="function">
    <text evidence="5">Catalyzes the ATP-dependent conversion of 5-aminoimidazole ribonucleotide (AIR) and HCO(3)(-) to N5-carboxyaminoimidazole ribonucleotide (N5-CAIR).</text>
</comment>
<comment type="caution">
    <text evidence="8">The sequence shown here is derived from an EMBL/GenBank/DDBJ whole genome shotgun (WGS) entry which is preliminary data.</text>
</comment>
<sequence>MTVTVPGPTLGVVGGGQLGRMLAEAAAPLGVEVVVLDPTPDCPAAPVARDQIVGGFDDPEAFRELASRADALTFEIELADSELLDDVAEEHGLSVHPSPETLSLIEDKLVQKRALEDAGVPVPPFRKVDDADDLRAALDEFGSVMLKARTGGYDGRGNVPVREESEIDEALDAVGGPAMAETFVDFARELSVIAAQGDGEVRTFPVGENVHEEEILRETVVPARTDDEVLARADEVARDVLSVLEGRGVYGIELFETEGGEISVNEIAPRPHNSGHWTIEGARTSQFEQHVRAVLGWPLGSPRRRSPTAMANVLGTVEESRRAELGNVESVLGADGASLHWYGKEEVRPLRKMGHLTLTGEDGASDDDADVDGLLADARELRDGLTFE</sequence>
<feature type="binding site" evidence="5">
    <location>
        <position position="108"/>
    </location>
    <ligand>
        <name>ATP</name>
        <dbReference type="ChEBI" id="CHEBI:30616"/>
    </ligand>
</feature>
<evidence type="ECO:0000313" key="8">
    <source>
        <dbReference type="EMBL" id="MDS0298415.1"/>
    </source>
</evidence>
<keyword evidence="3 5" id="KW-0067">ATP-binding</keyword>
<dbReference type="InterPro" id="IPR016185">
    <property type="entry name" value="PreATP-grasp_dom_sf"/>
</dbReference>
<comment type="similarity">
    <text evidence="5 6">Belongs to the PurK/PurT family.</text>
</comment>
<dbReference type="Pfam" id="PF17769">
    <property type="entry name" value="PurK_C"/>
    <property type="match status" value="1"/>
</dbReference>
<dbReference type="GO" id="GO:0034028">
    <property type="term" value="F:5-(carboxyamino)imidazole ribonucleotide synthase activity"/>
    <property type="evidence" value="ECO:0007669"/>
    <property type="project" value="UniProtKB-EC"/>
</dbReference>
<evidence type="ECO:0000256" key="1">
    <source>
        <dbReference type="ARBA" id="ARBA00022741"/>
    </source>
</evidence>
<dbReference type="InterPro" id="IPR040686">
    <property type="entry name" value="PurK_C"/>
</dbReference>
<dbReference type="Proteomes" id="UP001257060">
    <property type="component" value="Unassembled WGS sequence"/>
</dbReference>
<dbReference type="HAMAP" id="MF_01928">
    <property type="entry name" value="PurK"/>
    <property type="match status" value="1"/>
</dbReference>
<evidence type="ECO:0000256" key="5">
    <source>
        <dbReference type="HAMAP-Rule" id="MF_01928"/>
    </source>
</evidence>
<comment type="function">
    <text evidence="6">Catalyzes the ATP-dependent conversion of 5-aminoimidazole ribonucleotide (AIR) and HCO(3)- to N5-carboxyaminoimidazole ribonucleotide (N5-CAIR).</text>
</comment>
<reference evidence="8 9" key="1">
    <citation type="submission" date="2022-06" db="EMBL/GenBank/DDBJ databases">
        <title>Halogeometricum sp. a new haloarchaeum isolate from saline soil.</title>
        <authorList>
            <person name="Strakova D."/>
            <person name="Galisteo C."/>
            <person name="Sanchez-Porro C."/>
            <person name="Ventosa A."/>
        </authorList>
    </citation>
    <scope>NUCLEOTIDE SEQUENCE [LARGE SCALE GENOMIC DNA]</scope>
    <source>
        <strain evidence="8 9">S1BR25-6</strain>
    </source>
</reference>
<feature type="binding site" evidence="5">
    <location>
        <position position="147"/>
    </location>
    <ligand>
        <name>ATP</name>
        <dbReference type="ChEBI" id="CHEBI:30616"/>
    </ligand>
</feature>
<name>A0ABU2GC73_9EURY</name>
<dbReference type="PROSITE" id="PS50975">
    <property type="entry name" value="ATP_GRASP"/>
    <property type="match status" value="1"/>
</dbReference>
<organism evidence="8 9">
    <name type="scientific">Halogeometricum salsisoli</name>
    <dbReference type="NCBI Taxonomy" id="2950536"/>
    <lineage>
        <taxon>Archaea</taxon>
        <taxon>Methanobacteriati</taxon>
        <taxon>Methanobacteriota</taxon>
        <taxon>Stenosarchaea group</taxon>
        <taxon>Halobacteria</taxon>
        <taxon>Halobacteriales</taxon>
        <taxon>Haloferacaceae</taxon>
        <taxon>Halogeometricum</taxon>
    </lineage>
</organism>
<keyword evidence="5 6" id="KW-0436">Ligase</keyword>
<feature type="domain" description="ATP-grasp" evidence="7">
    <location>
        <begin position="112"/>
        <end position="295"/>
    </location>
</feature>
<protein>
    <recommendedName>
        <fullName evidence="5 6">N5-carboxyaminoimidazole ribonucleotide synthase</fullName>
        <shortName evidence="5 6">N5-CAIR synthase</shortName>
        <ecNumber evidence="5 6">6.3.4.18</ecNumber>
    </recommendedName>
    <alternativeName>
        <fullName evidence="5 6">5-(carboxyamino)imidazole ribonucleotide synthetase</fullName>
    </alternativeName>
</protein>
<dbReference type="SUPFAM" id="SSF56059">
    <property type="entry name" value="Glutathione synthetase ATP-binding domain-like"/>
    <property type="match status" value="1"/>
</dbReference>
<dbReference type="SUPFAM" id="SSF52440">
    <property type="entry name" value="PreATP-grasp domain"/>
    <property type="match status" value="1"/>
</dbReference>
<evidence type="ECO:0000259" key="7">
    <source>
        <dbReference type="PROSITE" id="PS50975"/>
    </source>
</evidence>
<dbReference type="RefSeq" id="WP_310923224.1">
    <property type="nucleotide sequence ID" value="NZ_JAMQOP010000001.1"/>
</dbReference>
<dbReference type="InterPro" id="IPR005875">
    <property type="entry name" value="PurK"/>
</dbReference>
<feature type="binding site" evidence="5">
    <location>
        <position position="189"/>
    </location>
    <ligand>
        <name>ATP</name>
        <dbReference type="ChEBI" id="CHEBI:30616"/>
    </ligand>
</feature>
<evidence type="ECO:0000256" key="6">
    <source>
        <dbReference type="RuleBase" id="RU361200"/>
    </source>
</evidence>
<comment type="subunit">
    <text evidence="5">Homodimer.</text>
</comment>
<dbReference type="PANTHER" id="PTHR11609:SF5">
    <property type="entry name" value="PHOSPHORIBOSYLAMINOIMIDAZOLE CARBOXYLASE"/>
    <property type="match status" value="1"/>
</dbReference>
<feature type="binding site" evidence="5">
    <location>
        <position position="211"/>
    </location>
    <ligand>
        <name>ATP</name>
        <dbReference type="ChEBI" id="CHEBI:30616"/>
    </ligand>
</feature>
<feature type="binding site" evidence="5">
    <location>
        <begin position="181"/>
        <end position="184"/>
    </location>
    <ligand>
        <name>ATP</name>
        <dbReference type="ChEBI" id="CHEBI:30616"/>
    </ligand>
</feature>
<dbReference type="Pfam" id="PF22660">
    <property type="entry name" value="RS_preATP-grasp-like"/>
    <property type="match status" value="1"/>
</dbReference>
<comment type="caution">
    <text evidence="5">Lacks conserved residue(s) required for the propagation of feature annotation.</text>
</comment>
<gene>
    <name evidence="5 6 8" type="primary">purK</name>
    <name evidence="8" type="ORF">NDI76_06650</name>
</gene>
<dbReference type="InterPro" id="IPR054350">
    <property type="entry name" value="PurT/PurK_preATP-grasp"/>
</dbReference>
<keyword evidence="2 5" id="KW-0658">Purine biosynthesis</keyword>
<dbReference type="InterPro" id="IPR011761">
    <property type="entry name" value="ATP-grasp"/>
</dbReference>
<dbReference type="Gene3D" id="3.30.1490.20">
    <property type="entry name" value="ATP-grasp fold, A domain"/>
    <property type="match status" value="1"/>
</dbReference>
<keyword evidence="4" id="KW-0460">Magnesium</keyword>
<dbReference type="NCBIfam" id="TIGR01161">
    <property type="entry name" value="purK"/>
    <property type="match status" value="1"/>
</dbReference>
<dbReference type="InterPro" id="IPR011054">
    <property type="entry name" value="Rudment_hybrid_motif"/>
</dbReference>
<evidence type="ECO:0000256" key="3">
    <source>
        <dbReference type="ARBA" id="ARBA00022840"/>
    </source>
</evidence>
<keyword evidence="9" id="KW-1185">Reference proteome</keyword>
<dbReference type="NCBIfam" id="NF004680">
    <property type="entry name" value="PRK06019.1-6"/>
    <property type="match status" value="1"/>
</dbReference>
<dbReference type="Pfam" id="PF02222">
    <property type="entry name" value="ATP-grasp"/>
    <property type="match status" value="1"/>
</dbReference>
<dbReference type="InterPro" id="IPR003135">
    <property type="entry name" value="ATP-grasp_carboxylate-amine"/>
</dbReference>
<proteinExistence type="inferred from homology"/>